<dbReference type="AlphaFoldDB" id="A0AAV4R1E2"/>
<sequence length="93" mass="10430">MKYSLEDLELPISEHVFQNKYYFWGSSVADTVVLVSLFEPYTLDATSVPCCLWLYTLDTTSVILISLWLYTLGYNFSSFGLSLAVERVGAGLG</sequence>
<keyword evidence="3" id="KW-1185">Reference proteome</keyword>
<dbReference type="EMBL" id="BPLR01007244">
    <property type="protein sequence ID" value="GIY15540.1"/>
    <property type="molecule type" value="Genomic_DNA"/>
</dbReference>
<reference evidence="2 3" key="1">
    <citation type="submission" date="2021-06" db="EMBL/GenBank/DDBJ databases">
        <title>Caerostris extrusa draft genome.</title>
        <authorList>
            <person name="Kono N."/>
            <person name="Arakawa K."/>
        </authorList>
    </citation>
    <scope>NUCLEOTIDE SEQUENCE [LARGE SCALE GENOMIC DNA]</scope>
</reference>
<protein>
    <submittedName>
        <fullName evidence="2">Uncharacterized protein</fullName>
    </submittedName>
</protein>
<dbReference type="Proteomes" id="UP001054945">
    <property type="component" value="Unassembled WGS sequence"/>
</dbReference>
<keyword evidence="1" id="KW-1133">Transmembrane helix</keyword>
<accession>A0AAV4R1E2</accession>
<evidence type="ECO:0000256" key="1">
    <source>
        <dbReference type="SAM" id="Phobius"/>
    </source>
</evidence>
<feature type="transmembrane region" description="Helical" evidence="1">
    <location>
        <begin position="21"/>
        <end position="41"/>
    </location>
</feature>
<organism evidence="2 3">
    <name type="scientific">Caerostris extrusa</name>
    <name type="common">Bark spider</name>
    <name type="synonym">Caerostris bankana</name>
    <dbReference type="NCBI Taxonomy" id="172846"/>
    <lineage>
        <taxon>Eukaryota</taxon>
        <taxon>Metazoa</taxon>
        <taxon>Ecdysozoa</taxon>
        <taxon>Arthropoda</taxon>
        <taxon>Chelicerata</taxon>
        <taxon>Arachnida</taxon>
        <taxon>Araneae</taxon>
        <taxon>Araneomorphae</taxon>
        <taxon>Entelegynae</taxon>
        <taxon>Araneoidea</taxon>
        <taxon>Araneidae</taxon>
        <taxon>Caerostris</taxon>
    </lineage>
</organism>
<evidence type="ECO:0000313" key="3">
    <source>
        <dbReference type="Proteomes" id="UP001054945"/>
    </source>
</evidence>
<comment type="caution">
    <text evidence="2">The sequence shown here is derived from an EMBL/GenBank/DDBJ whole genome shotgun (WGS) entry which is preliminary data.</text>
</comment>
<name>A0AAV4R1E2_CAEEX</name>
<evidence type="ECO:0000313" key="2">
    <source>
        <dbReference type="EMBL" id="GIY15540.1"/>
    </source>
</evidence>
<proteinExistence type="predicted"/>
<keyword evidence="1" id="KW-0472">Membrane</keyword>
<keyword evidence="1" id="KW-0812">Transmembrane</keyword>
<gene>
    <name evidence="2" type="ORF">CEXT_419081</name>
</gene>